<keyword evidence="4" id="KW-0249">Electron transport</keyword>
<feature type="compositionally biased region" description="Gly residues" evidence="7">
    <location>
        <begin position="483"/>
        <end position="493"/>
    </location>
</feature>
<dbReference type="eggNOG" id="ENOG502SJ74">
    <property type="taxonomic scope" value="Eukaryota"/>
</dbReference>
<keyword evidence="6 8" id="KW-0472">Membrane</keyword>
<dbReference type="Pfam" id="PF16010">
    <property type="entry name" value="CDH-cyt"/>
    <property type="match status" value="1"/>
</dbReference>
<dbReference type="EnsemblFungi" id="EJT77034">
    <property type="protein sequence ID" value="EJT77034"/>
    <property type="gene ID" value="GGTG_06948"/>
</dbReference>
<dbReference type="CDD" id="cd09630">
    <property type="entry name" value="CDH_like_cytochrome"/>
    <property type="match status" value="1"/>
</dbReference>
<feature type="transmembrane region" description="Helical" evidence="8">
    <location>
        <begin position="398"/>
        <end position="421"/>
    </location>
</feature>
<dbReference type="GeneID" id="20347406"/>
<dbReference type="RefSeq" id="XP_009223034.1">
    <property type="nucleotide sequence ID" value="XM_009224770.1"/>
</dbReference>
<feature type="transmembrane region" description="Helical" evidence="8">
    <location>
        <begin position="371"/>
        <end position="392"/>
    </location>
</feature>
<reference evidence="13" key="1">
    <citation type="submission" date="2010-07" db="EMBL/GenBank/DDBJ databases">
        <title>The genome sequence of Gaeumannomyces graminis var. tritici strain R3-111a-1.</title>
        <authorList>
            <consortium name="The Broad Institute Genome Sequencing Platform"/>
            <person name="Ma L.-J."/>
            <person name="Dead R."/>
            <person name="Young S."/>
            <person name="Zeng Q."/>
            <person name="Koehrsen M."/>
            <person name="Alvarado L."/>
            <person name="Berlin A."/>
            <person name="Chapman S.B."/>
            <person name="Chen Z."/>
            <person name="Freedman E."/>
            <person name="Gellesch M."/>
            <person name="Goldberg J."/>
            <person name="Griggs A."/>
            <person name="Gujja S."/>
            <person name="Heilman E.R."/>
            <person name="Heiman D."/>
            <person name="Hepburn T."/>
            <person name="Howarth C."/>
            <person name="Jen D."/>
            <person name="Larson L."/>
            <person name="Mehta T."/>
            <person name="Neiman D."/>
            <person name="Pearson M."/>
            <person name="Roberts A."/>
            <person name="Saif S."/>
            <person name="Shea T."/>
            <person name="Shenoy N."/>
            <person name="Sisk P."/>
            <person name="Stolte C."/>
            <person name="Sykes S."/>
            <person name="Walk T."/>
            <person name="White J."/>
            <person name="Yandava C."/>
            <person name="Haas B."/>
            <person name="Nusbaum C."/>
            <person name="Birren B."/>
        </authorList>
    </citation>
    <scope>NUCLEOTIDE SEQUENCE [LARGE SCALE GENOMIC DNA]</scope>
    <source>
        <strain evidence="13">R3-111a-1</strain>
    </source>
</reference>
<evidence type="ECO:0000256" key="3">
    <source>
        <dbReference type="ARBA" id="ARBA00022692"/>
    </source>
</evidence>
<dbReference type="HOGENOM" id="CLU_031471_0_0_1"/>
<dbReference type="EMBL" id="GL385397">
    <property type="protein sequence ID" value="EJT77034.1"/>
    <property type="molecule type" value="Genomic_DNA"/>
</dbReference>
<reference evidence="12" key="4">
    <citation type="journal article" date="2015" name="G3 (Bethesda)">
        <title>Genome sequences of three phytopathogenic species of the Magnaporthaceae family of fungi.</title>
        <authorList>
            <person name="Okagaki L.H."/>
            <person name="Nunes C.C."/>
            <person name="Sailsbery J."/>
            <person name="Clay B."/>
            <person name="Brown D."/>
            <person name="John T."/>
            <person name="Oh Y."/>
            <person name="Young N."/>
            <person name="Fitzgerald M."/>
            <person name="Haas B.J."/>
            <person name="Zeng Q."/>
            <person name="Young S."/>
            <person name="Adiconis X."/>
            <person name="Fan L."/>
            <person name="Levin J.Z."/>
            <person name="Mitchell T.K."/>
            <person name="Okubara P.A."/>
            <person name="Farman M.L."/>
            <person name="Kohn L.M."/>
            <person name="Birren B."/>
            <person name="Ma L.-J."/>
            <person name="Dean R.A."/>
        </authorList>
    </citation>
    <scope>NUCLEOTIDE SEQUENCE</scope>
    <source>
        <strain evidence="12">R3-111a-1</strain>
    </source>
</reference>
<evidence type="ECO:0000256" key="4">
    <source>
        <dbReference type="ARBA" id="ARBA00022982"/>
    </source>
</evidence>
<protein>
    <recommendedName>
        <fullName evidence="10">Cytochrome b561 domain-containing protein</fullName>
    </recommendedName>
</protein>
<feature type="domain" description="Cytochrome b561" evidence="10">
    <location>
        <begin position="216"/>
        <end position="426"/>
    </location>
</feature>
<keyword evidence="2" id="KW-0813">Transport</keyword>
<dbReference type="InterPro" id="IPR006593">
    <property type="entry name" value="Cyt_b561/ferric_Rdtase_TM"/>
</dbReference>
<keyword evidence="9" id="KW-0732">Signal</keyword>
<feature type="transmembrane region" description="Helical" evidence="8">
    <location>
        <begin position="286"/>
        <end position="306"/>
    </location>
</feature>
<evidence type="ECO:0000256" key="9">
    <source>
        <dbReference type="SAM" id="SignalP"/>
    </source>
</evidence>
<sequence length="511" mass="53138">MHFHWRTLALVVSSLITQAAAQSSGSSSSSTSATAAPTSTPSPGALRQSVFVSPNQELAFGISIPADSEDIYFTLAGQPAGGWAAVGLGSATMAGNPLILMVYASTDGANVTFSPRLATRGRAEPTPLSAADSSSLRVTALPGTGLINGTLVYRARCAGCRRWPGGGSLDVAATALPCIYGAGPSFFRSDDAAAPLKMHHSFGSFTLDLRAATAAAAGGGGVADAPVLDKSTTLRSVGATLGGVSRTGKRDWAAVAHAVVMIFCFVGLLPLGVLMLRVGEWVRPHGITQGVAVVGIIVGFGLGIHVSGRYNRSKDFNSAHQVIGILVFIFLLTQFVIGFLHHRNHRKSQSQAEVPVPTPKKTLNLRPVHIWLGRSVMVMGIINAFLGFPFALSPGYNLVLAPIALAILFISTVLLFLKGFLRRRLFGKKSPQPEDDAPPSYTQEPWRQPYPMGTSAGATAAPPSPDAPRGGGMFGLSGLRGLMKGGGGGGGDGPSAKGMELGSRQHPRELV</sequence>
<reference evidence="11" key="3">
    <citation type="submission" date="2010-09" db="EMBL/GenBank/DDBJ databases">
        <title>Annotation of Gaeumannomyces graminis var. tritici R3-111a-1.</title>
        <authorList>
            <consortium name="The Broad Institute Genome Sequencing Platform"/>
            <person name="Ma L.-J."/>
            <person name="Dead R."/>
            <person name="Young S.K."/>
            <person name="Zeng Q."/>
            <person name="Gargeya S."/>
            <person name="Fitzgerald M."/>
            <person name="Haas B."/>
            <person name="Abouelleil A."/>
            <person name="Alvarado L."/>
            <person name="Arachchi H.M."/>
            <person name="Berlin A."/>
            <person name="Brown A."/>
            <person name="Chapman S.B."/>
            <person name="Chen Z."/>
            <person name="Dunbar C."/>
            <person name="Freedman E."/>
            <person name="Gearin G."/>
            <person name="Gellesch M."/>
            <person name="Goldberg J."/>
            <person name="Griggs A."/>
            <person name="Gujja S."/>
            <person name="Heiman D."/>
            <person name="Howarth C."/>
            <person name="Larson L."/>
            <person name="Lui A."/>
            <person name="MacDonald P.J.P."/>
            <person name="Mehta T."/>
            <person name="Montmayeur A."/>
            <person name="Murphy C."/>
            <person name="Neiman D."/>
            <person name="Pearson M."/>
            <person name="Priest M."/>
            <person name="Roberts A."/>
            <person name="Saif S."/>
            <person name="Shea T."/>
            <person name="Shenoy N."/>
            <person name="Sisk P."/>
            <person name="Stolte C."/>
            <person name="Sykes S."/>
            <person name="Yandava C."/>
            <person name="Wortman J."/>
            <person name="Nusbaum C."/>
            <person name="Birren B."/>
        </authorList>
    </citation>
    <scope>NUCLEOTIDE SEQUENCE</scope>
    <source>
        <strain evidence="11">R3-111a-1</strain>
    </source>
</reference>
<feature type="transmembrane region" description="Helical" evidence="8">
    <location>
        <begin position="252"/>
        <end position="274"/>
    </location>
</feature>
<evidence type="ECO:0000313" key="12">
    <source>
        <dbReference type="EnsemblFungi" id="EJT77034"/>
    </source>
</evidence>
<feature type="region of interest" description="Disordered" evidence="7">
    <location>
        <begin position="428"/>
        <end position="511"/>
    </location>
</feature>
<evidence type="ECO:0000259" key="10">
    <source>
        <dbReference type="PROSITE" id="PS50939"/>
    </source>
</evidence>
<dbReference type="Gene3D" id="1.20.120.1770">
    <property type="match status" value="1"/>
</dbReference>
<name>J3P0A1_GAET3</name>
<comment type="subcellular location">
    <subcellularLocation>
        <location evidence="1">Membrane</location>
    </subcellularLocation>
</comment>
<dbReference type="VEuPathDB" id="FungiDB:GGTG_06948"/>
<dbReference type="STRING" id="644352.J3P0A1"/>
<feature type="region of interest" description="Disordered" evidence="7">
    <location>
        <begin position="24"/>
        <end position="47"/>
    </location>
</feature>
<keyword evidence="5 8" id="KW-1133">Transmembrane helix</keyword>
<gene>
    <name evidence="12" type="primary">20347406</name>
    <name evidence="11" type="ORF">GGTG_06948</name>
</gene>
<evidence type="ECO:0000313" key="11">
    <source>
        <dbReference type="EMBL" id="EJT77034.1"/>
    </source>
</evidence>
<dbReference type="PANTHER" id="PTHR47797:SF1">
    <property type="entry name" value="CYTOCHROME B561 DOMAIN-CONTAINING PROTEIN-RELATED"/>
    <property type="match status" value="1"/>
</dbReference>
<dbReference type="Pfam" id="PF03188">
    <property type="entry name" value="Cytochrom_B561"/>
    <property type="match status" value="1"/>
</dbReference>
<evidence type="ECO:0000256" key="1">
    <source>
        <dbReference type="ARBA" id="ARBA00004370"/>
    </source>
</evidence>
<dbReference type="OrthoDB" id="19261at2759"/>
<dbReference type="SMART" id="SM00665">
    <property type="entry name" value="B561"/>
    <property type="match status" value="1"/>
</dbReference>
<evidence type="ECO:0000313" key="13">
    <source>
        <dbReference type="Proteomes" id="UP000006039"/>
    </source>
</evidence>
<dbReference type="Gene3D" id="2.60.40.1210">
    <property type="entry name" value="Cellobiose dehydrogenase, cytochrome domain"/>
    <property type="match status" value="1"/>
</dbReference>
<dbReference type="AlphaFoldDB" id="J3P0A1"/>
<proteinExistence type="predicted"/>
<reference evidence="11" key="2">
    <citation type="submission" date="2010-07" db="EMBL/GenBank/DDBJ databases">
        <authorList>
            <consortium name="The Broad Institute Genome Sequencing Platform"/>
            <consortium name="Broad Institute Genome Sequencing Center for Infectious Disease"/>
            <person name="Ma L.-J."/>
            <person name="Dead R."/>
            <person name="Young S."/>
            <person name="Zeng Q."/>
            <person name="Koehrsen M."/>
            <person name="Alvarado L."/>
            <person name="Berlin A."/>
            <person name="Chapman S.B."/>
            <person name="Chen Z."/>
            <person name="Freedman E."/>
            <person name="Gellesch M."/>
            <person name="Goldberg J."/>
            <person name="Griggs A."/>
            <person name="Gujja S."/>
            <person name="Heilman E.R."/>
            <person name="Heiman D."/>
            <person name="Hepburn T."/>
            <person name="Howarth C."/>
            <person name="Jen D."/>
            <person name="Larson L."/>
            <person name="Mehta T."/>
            <person name="Neiman D."/>
            <person name="Pearson M."/>
            <person name="Roberts A."/>
            <person name="Saif S."/>
            <person name="Shea T."/>
            <person name="Shenoy N."/>
            <person name="Sisk P."/>
            <person name="Stolte C."/>
            <person name="Sykes S."/>
            <person name="Walk T."/>
            <person name="White J."/>
            <person name="Yandava C."/>
            <person name="Haas B."/>
            <person name="Nusbaum C."/>
            <person name="Birren B."/>
        </authorList>
    </citation>
    <scope>NUCLEOTIDE SEQUENCE</scope>
    <source>
        <strain evidence="11">R3-111a-1</strain>
    </source>
</reference>
<keyword evidence="3 8" id="KW-0812">Transmembrane</keyword>
<accession>J3P0A1</accession>
<evidence type="ECO:0000256" key="7">
    <source>
        <dbReference type="SAM" id="MobiDB-lite"/>
    </source>
</evidence>
<dbReference type="CDD" id="cd08760">
    <property type="entry name" value="Cyt_b561_FRRS1_like"/>
    <property type="match status" value="1"/>
</dbReference>
<dbReference type="SUPFAM" id="SSF49344">
    <property type="entry name" value="CBD9-like"/>
    <property type="match status" value="1"/>
</dbReference>
<dbReference type="PROSITE" id="PS50939">
    <property type="entry name" value="CYTOCHROME_B561"/>
    <property type="match status" value="1"/>
</dbReference>
<feature type="compositionally biased region" description="Low complexity" evidence="7">
    <location>
        <begin position="24"/>
        <end position="45"/>
    </location>
</feature>
<keyword evidence="13" id="KW-1185">Reference proteome</keyword>
<evidence type="ECO:0000256" key="8">
    <source>
        <dbReference type="SAM" id="Phobius"/>
    </source>
</evidence>
<organism evidence="11">
    <name type="scientific">Gaeumannomyces tritici (strain R3-111a-1)</name>
    <name type="common">Wheat and barley take-all root rot fungus</name>
    <name type="synonym">Gaeumannomyces graminis var. tritici</name>
    <dbReference type="NCBI Taxonomy" id="644352"/>
    <lineage>
        <taxon>Eukaryota</taxon>
        <taxon>Fungi</taxon>
        <taxon>Dikarya</taxon>
        <taxon>Ascomycota</taxon>
        <taxon>Pezizomycotina</taxon>
        <taxon>Sordariomycetes</taxon>
        <taxon>Sordariomycetidae</taxon>
        <taxon>Magnaporthales</taxon>
        <taxon>Magnaporthaceae</taxon>
        <taxon>Gaeumannomyces</taxon>
    </lineage>
</organism>
<dbReference type="Proteomes" id="UP000006039">
    <property type="component" value="Unassembled WGS sequence"/>
</dbReference>
<feature type="transmembrane region" description="Helical" evidence="8">
    <location>
        <begin position="318"/>
        <end position="340"/>
    </location>
</feature>
<evidence type="ECO:0000256" key="6">
    <source>
        <dbReference type="ARBA" id="ARBA00023136"/>
    </source>
</evidence>
<evidence type="ECO:0000256" key="5">
    <source>
        <dbReference type="ARBA" id="ARBA00022989"/>
    </source>
</evidence>
<feature type="chain" id="PRO_5015094747" description="Cytochrome b561 domain-containing protein" evidence="9">
    <location>
        <begin position="22"/>
        <end position="511"/>
    </location>
</feature>
<dbReference type="GO" id="GO:0016020">
    <property type="term" value="C:membrane"/>
    <property type="evidence" value="ECO:0007669"/>
    <property type="project" value="UniProtKB-SubCell"/>
</dbReference>
<evidence type="ECO:0000256" key="2">
    <source>
        <dbReference type="ARBA" id="ARBA00022448"/>
    </source>
</evidence>
<reference evidence="12" key="5">
    <citation type="submission" date="2018-04" db="UniProtKB">
        <authorList>
            <consortium name="EnsemblFungi"/>
        </authorList>
    </citation>
    <scope>IDENTIFICATION</scope>
    <source>
        <strain evidence="12">R3-111a-1</strain>
    </source>
</reference>
<dbReference type="PANTHER" id="PTHR47797">
    <property type="entry name" value="DEHYDROGENASE, PUTATIVE (AFU_ORTHOLOGUE AFUA_8G05805)-RELATED"/>
    <property type="match status" value="1"/>
</dbReference>
<feature type="compositionally biased region" description="Low complexity" evidence="7">
    <location>
        <begin position="451"/>
        <end position="461"/>
    </location>
</feature>
<feature type="signal peptide" evidence="9">
    <location>
        <begin position="1"/>
        <end position="21"/>
    </location>
</feature>
<dbReference type="InterPro" id="IPR015920">
    <property type="entry name" value="Cellobiose_DH-like_cyt"/>
</dbReference>